<name>A0A382M716_9ZZZZ</name>
<dbReference type="GO" id="GO:0003677">
    <property type="term" value="F:DNA binding"/>
    <property type="evidence" value="ECO:0007669"/>
    <property type="project" value="InterPro"/>
</dbReference>
<protein>
    <recommendedName>
        <fullName evidence="2">Transcription elongation factor GreA/GreB C-terminal domain-containing protein</fullName>
    </recommendedName>
</protein>
<accession>A0A382M716</accession>
<dbReference type="InterPro" id="IPR036953">
    <property type="entry name" value="GreA/GreB_C_sf"/>
</dbReference>
<reference evidence="1" key="1">
    <citation type="submission" date="2018-05" db="EMBL/GenBank/DDBJ databases">
        <authorList>
            <person name="Lanie J.A."/>
            <person name="Ng W.-L."/>
            <person name="Kazmierczak K.M."/>
            <person name="Andrzejewski T.M."/>
            <person name="Davidsen T.M."/>
            <person name="Wayne K.J."/>
            <person name="Tettelin H."/>
            <person name="Glass J.I."/>
            <person name="Rusch D."/>
            <person name="Podicherti R."/>
            <person name="Tsui H.-C.T."/>
            <person name="Winkler M.E."/>
        </authorList>
    </citation>
    <scope>NUCLEOTIDE SEQUENCE</scope>
</reference>
<dbReference type="EMBL" id="UINC01091789">
    <property type="protein sequence ID" value="SVC44824.1"/>
    <property type="molecule type" value="Genomic_DNA"/>
</dbReference>
<dbReference type="GO" id="GO:0032784">
    <property type="term" value="P:regulation of DNA-templated transcription elongation"/>
    <property type="evidence" value="ECO:0007669"/>
    <property type="project" value="InterPro"/>
</dbReference>
<evidence type="ECO:0000313" key="1">
    <source>
        <dbReference type="EMBL" id="SVC44824.1"/>
    </source>
</evidence>
<feature type="non-terminal residue" evidence="1">
    <location>
        <position position="1"/>
    </location>
</feature>
<dbReference type="Gene3D" id="3.10.50.30">
    <property type="entry name" value="Transcription elongation factor, GreA/GreB, C-terminal domain"/>
    <property type="match status" value="1"/>
</dbReference>
<dbReference type="AlphaFoldDB" id="A0A382M716"/>
<dbReference type="SUPFAM" id="SSF54534">
    <property type="entry name" value="FKBP-like"/>
    <property type="match status" value="1"/>
</dbReference>
<gene>
    <name evidence="1" type="ORF">METZ01_LOCUS297678</name>
</gene>
<evidence type="ECO:0008006" key="2">
    <source>
        <dbReference type="Google" id="ProtNLM"/>
    </source>
</evidence>
<sequence length="158" mass="16947">VNKKAVIQKIVESLQSELETYTRAAKASHAEATAEENRAENKYDTRGLEASYLATGQANKVAELEEAIEAFSDLKSKSFDDSPIDVGALVELDQDGEKAFYFIGPSAGGTEVNESGHEVLVITPQSPLGSQLQGRQSAEQLELSMAGAKQQIEVVSVC</sequence>
<organism evidence="1">
    <name type="scientific">marine metagenome</name>
    <dbReference type="NCBI Taxonomy" id="408172"/>
    <lineage>
        <taxon>unclassified sequences</taxon>
        <taxon>metagenomes</taxon>
        <taxon>ecological metagenomes</taxon>
    </lineage>
</organism>
<proteinExistence type="predicted"/>